<evidence type="ECO:0000313" key="3">
    <source>
        <dbReference type="Proteomes" id="UP000834106"/>
    </source>
</evidence>
<name>A0AAD2DSA4_9LAMI</name>
<dbReference type="Proteomes" id="UP000834106">
    <property type="component" value="Chromosome 6"/>
</dbReference>
<proteinExistence type="predicted"/>
<evidence type="ECO:0000256" key="1">
    <source>
        <dbReference type="SAM" id="Phobius"/>
    </source>
</evidence>
<keyword evidence="1" id="KW-0812">Transmembrane</keyword>
<dbReference type="AlphaFoldDB" id="A0AAD2DSA4"/>
<keyword evidence="1" id="KW-1133">Transmembrane helix</keyword>
<evidence type="ECO:0000313" key="2">
    <source>
        <dbReference type="EMBL" id="CAI9762703.1"/>
    </source>
</evidence>
<keyword evidence="1" id="KW-0472">Membrane</keyword>
<dbReference type="EMBL" id="OU503041">
    <property type="protein sequence ID" value="CAI9762703.1"/>
    <property type="molecule type" value="Genomic_DNA"/>
</dbReference>
<reference evidence="2" key="1">
    <citation type="submission" date="2023-05" db="EMBL/GenBank/DDBJ databases">
        <authorList>
            <person name="Huff M."/>
        </authorList>
    </citation>
    <scope>NUCLEOTIDE SEQUENCE</scope>
</reference>
<protein>
    <submittedName>
        <fullName evidence="2">Uncharacterized protein</fullName>
    </submittedName>
</protein>
<keyword evidence="3" id="KW-1185">Reference proteome</keyword>
<feature type="transmembrane region" description="Helical" evidence="1">
    <location>
        <begin position="26"/>
        <end position="44"/>
    </location>
</feature>
<sequence length="147" mass="16635">MAMVFSAFAASLYVVAVVFFRWQKLAQLYYSVWFAVVALACGIVHKHSASSKNLEYLNVKPHLQNTIIVPEMSMARPSTQLKSSLSSQSHTQSSMVDLVLVPPIDKVHSSAMRSLQSIQKYEEILFVRITYVMFFVFVCLISLYSIC</sequence>
<organism evidence="2 3">
    <name type="scientific">Fraxinus pennsylvanica</name>
    <dbReference type="NCBI Taxonomy" id="56036"/>
    <lineage>
        <taxon>Eukaryota</taxon>
        <taxon>Viridiplantae</taxon>
        <taxon>Streptophyta</taxon>
        <taxon>Embryophyta</taxon>
        <taxon>Tracheophyta</taxon>
        <taxon>Spermatophyta</taxon>
        <taxon>Magnoliopsida</taxon>
        <taxon>eudicotyledons</taxon>
        <taxon>Gunneridae</taxon>
        <taxon>Pentapetalae</taxon>
        <taxon>asterids</taxon>
        <taxon>lamiids</taxon>
        <taxon>Lamiales</taxon>
        <taxon>Oleaceae</taxon>
        <taxon>Oleeae</taxon>
        <taxon>Fraxinus</taxon>
    </lineage>
</organism>
<gene>
    <name evidence="2" type="ORF">FPE_LOCUS10133</name>
</gene>
<feature type="transmembrane region" description="Helical" evidence="1">
    <location>
        <begin position="125"/>
        <end position="146"/>
    </location>
</feature>
<accession>A0AAD2DSA4</accession>